<evidence type="ECO:0000259" key="1">
    <source>
        <dbReference type="Pfam" id="PF06985"/>
    </source>
</evidence>
<dbReference type="Pfam" id="PF06985">
    <property type="entry name" value="HET"/>
    <property type="match status" value="1"/>
</dbReference>
<gene>
    <name evidence="2" type="ORF">OIDMADRAFT_67545</name>
</gene>
<sequence>PTRLLQIFNASSQIRLIVTMDSNHYDYATLSYRWGRDDRKPSLTLQDNLLQHMSGLATDTLPPTLKDAVLTTVSLGYEYLWIDSLCIVQDDPQDFEHECPKMASIYSGSAVTIAAPGAQDSFSGFLQTRKFLEDPLYTPPRPPSFLDDRGWIFQEWLLSPRVLYFGSFQMYFECFQSQRFETLHDPHEHIDHYNLSKNIPPPMSHVEYYSWWHKLVERYSGRALSVAKDRLPAISGIAHSYQPPMPDKYLAGIWQGDLPEALLWYRFSLSSDYTEKGNIASCNDMEYIAPSWSWASLMGPVRYMIYTKQGVPDDPDNPSEASDPWKLHIISASTSLTSRSTNPDPFGPVKEGYLRVRGKL</sequence>
<reference evidence="3" key="2">
    <citation type="submission" date="2015-01" db="EMBL/GenBank/DDBJ databases">
        <title>Evolutionary Origins and Diversification of the Mycorrhizal Mutualists.</title>
        <authorList>
            <consortium name="DOE Joint Genome Institute"/>
            <consortium name="Mycorrhizal Genomics Consortium"/>
            <person name="Kohler A."/>
            <person name="Kuo A."/>
            <person name="Nagy L.G."/>
            <person name="Floudas D."/>
            <person name="Copeland A."/>
            <person name="Barry K.W."/>
            <person name="Cichocki N."/>
            <person name="Veneault-Fourrey C."/>
            <person name="LaButti K."/>
            <person name="Lindquist E.A."/>
            <person name="Lipzen A."/>
            <person name="Lundell T."/>
            <person name="Morin E."/>
            <person name="Murat C."/>
            <person name="Riley R."/>
            <person name="Ohm R."/>
            <person name="Sun H."/>
            <person name="Tunlid A."/>
            <person name="Henrissat B."/>
            <person name="Grigoriev I.V."/>
            <person name="Hibbett D.S."/>
            <person name="Martin F."/>
        </authorList>
    </citation>
    <scope>NUCLEOTIDE SEQUENCE [LARGE SCALE GENOMIC DNA]</scope>
    <source>
        <strain evidence="3">Zn</strain>
    </source>
</reference>
<feature type="non-terminal residue" evidence="2">
    <location>
        <position position="360"/>
    </location>
</feature>
<dbReference type="InterPro" id="IPR010730">
    <property type="entry name" value="HET"/>
</dbReference>
<feature type="domain" description="Heterokaryon incompatibility" evidence="1">
    <location>
        <begin position="27"/>
        <end position="131"/>
    </location>
</feature>
<protein>
    <recommendedName>
        <fullName evidence="1">Heterokaryon incompatibility domain-containing protein</fullName>
    </recommendedName>
</protein>
<organism evidence="2 3">
    <name type="scientific">Oidiodendron maius (strain Zn)</name>
    <dbReference type="NCBI Taxonomy" id="913774"/>
    <lineage>
        <taxon>Eukaryota</taxon>
        <taxon>Fungi</taxon>
        <taxon>Dikarya</taxon>
        <taxon>Ascomycota</taxon>
        <taxon>Pezizomycotina</taxon>
        <taxon>Leotiomycetes</taxon>
        <taxon>Leotiomycetes incertae sedis</taxon>
        <taxon>Myxotrichaceae</taxon>
        <taxon>Oidiodendron</taxon>
    </lineage>
</organism>
<evidence type="ECO:0000313" key="3">
    <source>
        <dbReference type="Proteomes" id="UP000054321"/>
    </source>
</evidence>
<dbReference type="EMBL" id="KN832882">
    <property type="protein sequence ID" value="KIM97599.1"/>
    <property type="molecule type" value="Genomic_DNA"/>
</dbReference>
<dbReference type="PANTHER" id="PTHR33112">
    <property type="entry name" value="DOMAIN PROTEIN, PUTATIVE-RELATED"/>
    <property type="match status" value="1"/>
</dbReference>
<keyword evidence="3" id="KW-1185">Reference proteome</keyword>
<dbReference type="PANTHER" id="PTHR33112:SF16">
    <property type="entry name" value="HETEROKARYON INCOMPATIBILITY DOMAIN-CONTAINING PROTEIN"/>
    <property type="match status" value="1"/>
</dbReference>
<accession>A0A0C3H2K6</accession>
<name>A0A0C3H2K6_OIDMZ</name>
<dbReference type="Proteomes" id="UP000054321">
    <property type="component" value="Unassembled WGS sequence"/>
</dbReference>
<feature type="non-terminal residue" evidence="2">
    <location>
        <position position="1"/>
    </location>
</feature>
<evidence type="ECO:0000313" key="2">
    <source>
        <dbReference type="EMBL" id="KIM97599.1"/>
    </source>
</evidence>
<proteinExistence type="predicted"/>
<dbReference type="InParanoid" id="A0A0C3H2K6"/>
<dbReference type="OrthoDB" id="3543689at2759"/>
<dbReference type="AlphaFoldDB" id="A0A0C3H2K6"/>
<dbReference type="HOGENOM" id="CLU_002639_8_3_1"/>
<reference evidence="2 3" key="1">
    <citation type="submission" date="2014-04" db="EMBL/GenBank/DDBJ databases">
        <authorList>
            <consortium name="DOE Joint Genome Institute"/>
            <person name="Kuo A."/>
            <person name="Martino E."/>
            <person name="Perotto S."/>
            <person name="Kohler A."/>
            <person name="Nagy L.G."/>
            <person name="Floudas D."/>
            <person name="Copeland A."/>
            <person name="Barry K.W."/>
            <person name="Cichocki N."/>
            <person name="Veneault-Fourrey C."/>
            <person name="LaButti K."/>
            <person name="Lindquist E.A."/>
            <person name="Lipzen A."/>
            <person name="Lundell T."/>
            <person name="Morin E."/>
            <person name="Murat C."/>
            <person name="Sun H."/>
            <person name="Tunlid A."/>
            <person name="Henrissat B."/>
            <person name="Grigoriev I.V."/>
            <person name="Hibbett D.S."/>
            <person name="Martin F."/>
            <person name="Nordberg H.P."/>
            <person name="Cantor M.N."/>
            <person name="Hua S.X."/>
        </authorList>
    </citation>
    <scope>NUCLEOTIDE SEQUENCE [LARGE SCALE GENOMIC DNA]</scope>
    <source>
        <strain evidence="2 3">Zn</strain>
    </source>
</reference>